<evidence type="ECO:0000313" key="8">
    <source>
        <dbReference type="Proteomes" id="UP000233425"/>
    </source>
</evidence>
<feature type="domain" description="DUF2229" evidence="6">
    <location>
        <begin position="656"/>
        <end position="874"/>
    </location>
</feature>
<dbReference type="Pfam" id="PF09989">
    <property type="entry name" value="DUF2229"/>
    <property type="match status" value="1"/>
</dbReference>
<dbReference type="InterPro" id="IPR043129">
    <property type="entry name" value="ATPase_NBD"/>
</dbReference>
<evidence type="ECO:0000313" key="7">
    <source>
        <dbReference type="EMBL" id="PKD32574.1"/>
    </source>
</evidence>
<proteinExistence type="predicted"/>
<dbReference type="Pfam" id="PF01869">
    <property type="entry name" value="BcrAD_BadFG"/>
    <property type="match status" value="2"/>
</dbReference>
<dbReference type="PANTHER" id="PTHR32329:SF4">
    <property type="entry name" value="ACTIVATOR OF 2-HYDROXYACYL-COA DEHYDRATASE"/>
    <property type="match status" value="1"/>
</dbReference>
<sequence>MKLGLDIGSTTIKCVVLDDENKLIYSTYERHYSRITEKIAEILALVRTKIDGVENAAVALSGSAGMGVAESVGIDFIQEVYATRVAANTFIPGTDVVIELGGEDAKILFLTNGLEVRMNGTCAGGTGAFIDQMATLLNVKLEDMDELAKQHEKTYTIASRCGVFAKTDIQPLLNQGARKSDIAESIFNAVVSQTVAGLAQGREIEGQIVYLGGPLTFMSELRNCFDRTLGTKGICPENSLYYVASGAALCAEKAIDFDKVIEKVKNYRGSGNFAFNQPLFNNEEEYRKFCDRHARADVKQKELKGYKGKAYIGMDAGSTTVKGVVLNDDGELLYSKYLPSKGSPVEIMKGFLDEIYEINPEINVVSSAVTGYGEDIIKNAFAVDYGVVETIAHFTAAKYFMPDVEFIIDIGGQDIKCFKIHNGAIDNIFLNEACSSGCGSFLQTFANALGYEIADFAKLGLFAKRPVDLGSRCTVFMNSSVKQAQKDGATIEDISAGLSLSVVKNALYKVIRASSPDELGRRVVVQGGTFLNDAVLRAFEQEMGVEVVRPNIAGLMGAYGAALYAKKKSKGIGRSTITDKKGLDEFVHEIKVANCGMCNNNCRLTINSFGKGRKFIAGNRCERPITKKAPANDMNMYAYKLNLIDSYKPVEGLRGKLGIPMALNMYELYPFWYRFFTELKFEVFHSPYSTRKLYQRGQQTIPSDTVCFPAKLVHGHIQTLIDMGAETIFYPCLSYNFDEHLGDNHYNCPVVAYYPEVIKNNMKDIRKVHFIKEYFGIHRPNDFPKKAYERLSFHFPDITLNEIRNAAKLAYQEQENYRKKVIDKGNEIIAKAEKEGKKIFVLAGRPYHIDPEINHGIDRLISGFDVAIVSEDVISPRVEHFRTHVLNQWTYHARLYAAAKYVTTRKDMELVQLVSFGCGVDAITTDEVREILESKNKIYTQIKIDEITNLGAVKIRIRSLLAALEND</sequence>
<keyword evidence="4" id="KW-0411">Iron-sulfur</keyword>
<dbReference type="RefSeq" id="WP_101028368.1">
    <property type="nucleotide sequence ID" value="NZ_CABMMZ010000023.1"/>
</dbReference>
<organism evidence="7 8">
    <name type="scientific">Ruminococcus bromii</name>
    <dbReference type="NCBI Taxonomy" id="40518"/>
    <lineage>
        <taxon>Bacteria</taxon>
        <taxon>Bacillati</taxon>
        <taxon>Bacillota</taxon>
        <taxon>Clostridia</taxon>
        <taxon>Eubacteriales</taxon>
        <taxon>Oscillospiraceae</taxon>
        <taxon>Ruminococcus</taxon>
    </lineage>
</organism>
<dbReference type="InterPro" id="IPR051805">
    <property type="entry name" value="Dehydratase_Activator_Redct"/>
</dbReference>
<evidence type="ECO:0000256" key="1">
    <source>
        <dbReference type="ARBA" id="ARBA00001966"/>
    </source>
</evidence>
<dbReference type="CDD" id="cd24034">
    <property type="entry name" value="ASKHA_NBD_O66634-like_rpt1"/>
    <property type="match status" value="1"/>
</dbReference>
<comment type="cofactor">
    <cofactor evidence="1">
        <name>[4Fe-4S] cluster</name>
        <dbReference type="ChEBI" id="CHEBI:49883"/>
    </cofactor>
</comment>
<accession>A0A2N0V011</accession>
<dbReference type="GO" id="GO:0051536">
    <property type="term" value="F:iron-sulfur cluster binding"/>
    <property type="evidence" value="ECO:0007669"/>
    <property type="project" value="UniProtKB-KW"/>
</dbReference>
<dbReference type="NCBIfam" id="TIGR00241">
    <property type="entry name" value="CoA_E_activ"/>
    <property type="match status" value="2"/>
</dbReference>
<dbReference type="GO" id="GO:0046872">
    <property type="term" value="F:metal ion binding"/>
    <property type="evidence" value="ECO:0007669"/>
    <property type="project" value="UniProtKB-KW"/>
</dbReference>
<dbReference type="Proteomes" id="UP000233425">
    <property type="component" value="Unassembled WGS sequence"/>
</dbReference>
<dbReference type="CDD" id="cd24035">
    <property type="entry name" value="ASKHA_NBD_O66634-like_rpt2"/>
    <property type="match status" value="1"/>
</dbReference>
<dbReference type="SUPFAM" id="SSF53067">
    <property type="entry name" value="Actin-like ATPase domain"/>
    <property type="match status" value="2"/>
</dbReference>
<dbReference type="EMBL" id="NNSR01000023">
    <property type="protein sequence ID" value="PKD32574.1"/>
    <property type="molecule type" value="Genomic_DNA"/>
</dbReference>
<keyword evidence="8" id="KW-1185">Reference proteome</keyword>
<comment type="caution">
    <text evidence="7">The sequence shown here is derived from an EMBL/GenBank/DDBJ whole genome shotgun (WGS) entry which is preliminary data.</text>
</comment>
<evidence type="ECO:0000256" key="4">
    <source>
        <dbReference type="ARBA" id="ARBA00023014"/>
    </source>
</evidence>
<gene>
    <name evidence="7" type="primary">hgdC</name>
    <name evidence="7" type="ORF">RBATCC27255_00230</name>
</gene>
<dbReference type="InterPro" id="IPR008275">
    <property type="entry name" value="CoA_E_activase_dom"/>
</dbReference>
<keyword evidence="2" id="KW-0479">Metal-binding</keyword>
<feature type="domain" description="ATPase BadF/BadG/BcrA/BcrD type" evidence="5">
    <location>
        <begin position="3"/>
        <end position="251"/>
    </location>
</feature>
<protein>
    <submittedName>
        <fullName evidence="7">2-hydroxyglutaryl-CoA dehydratase component A</fullName>
    </submittedName>
</protein>
<evidence type="ECO:0000256" key="2">
    <source>
        <dbReference type="ARBA" id="ARBA00022723"/>
    </source>
</evidence>
<dbReference type="AlphaFoldDB" id="A0A2N0V011"/>
<keyword evidence="3" id="KW-0408">Iron</keyword>
<evidence type="ECO:0000259" key="6">
    <source>
        <dbReference type="Pfam" id="PF09989"/>
    </source>
</evidence>
<dbReference type="InterPro" id="IPR002731">
    <property type="entry name" value="ATPase_BadF"/>
</dbReference>
<dbReference type="PANTHER" id="PTHR32329">
    <property type="entry name" value="BIFUNCTIONAL PROTEIN [INCLUDES 2-HYDROXYACYL-COA DEHYDRATASE (N-TER) AND ITS ACTIVATOR DOMAIN (C_TERM)-RELATED"/>
    <property type="match status" value="1"/>
</dbReference>
<evidence type="ECO:0000259" key="5">
    <source>
        <dbReference type="Pfam" id="PF01869"/>
    </source>
</evidence>
<dbReference type="InterPro" id="IPR018709">
    <property type="entry name" value="CoA_activase_DUF2229"/>
</dbReference>
<reference evidence="7" key="1">
    <citation type="journal article" date="2018" name="Environ. Microbiol.">
        <title>Sporulation capability and amylosome conservation among diverse human colonic and rumen isolates of the keystone starch-degrader Ruminococcus bromii.</title>
        <authorList>
            <person name="Mukhopadhya I."/>
            <person name="Morais S."/>
            <person name="Laverde-Gomez J."/>
            <person name="Sheridan P.O."/>
            <person name="Walker A.W."/>
            <person name="Kelly W."/>
            <person name="Klieve A.V."/>
            <person name="Ouwerkerk D."/>
            <person name="Duncan S.H."/>
            <person name="Louis P."/>
            <person name="Koropatkin N."/>
            <person name="Cockburn D."/>
            <person name="Kibler R."/>
            <person name="Cooper P.J."/>
            <person name="Sandoval C."/>
            <person name="Crost E."/>
            <person name="Juge N."/>
            <person name="Bayer E.A."/>
            <person name="Flint H.J."/>
        </authorList>
    </citation>
    <scope>NUCLEOTIDE SEQUENCE [LARGE SCALE GENOMIC DNA]</scope>
    <source>
        <strain evidence="7">ATCC 27255</strain>
    </source>
</reference>
<dbReference type="Gene3D" id="3.30.420.40">
    <property type="match status" value="4"/>
</dbReference>
<evidence type="ECO:0000256" key="3">
    <source>
        <dbReference type="ARBA" id="ARBA00023004"/>
    </source>
</evidence>
<name>A0A2N0V011_9FIRM</name>
<feature type="domain" description="ATPase BadF/BadG/BcrA/BcrD type" evidence="5">
    <location>
        <begin position="312"/>
        <end position="565"/>
    </location>
</feature>